<dbReference type="InterPro" id="IPR000515">
    <property type="entry name" value="MetI-like"/>
</dbReference>
<evidence type="ECO:0000256" key="1">
    <source>
        <dbReference type="ARBA" id="ARBA00004651"/>
    </source>
</evidence>
<organism evidence="9 10">
    <name type="scientific">Gulosibacter faecalis</name>
    <dbReference type="NCBI Taxonomy" id="272240"/>
    <lineage>
        <taxon>Bacteria</taxon>
        <taxon>Bacillati</taxon>
        <taxon>Actinomycetota</taxon>
        <taxon>Actinomycetes</taxon>
        <taxon>Micrococcales</taxon>
        <taxon>Microbacteriaceae</taxon>
        <taxon>Gulosibacter</taxon>
    </lineage>
</organism>
<keyword evidence="10" id="KW-1185">Reference proteome</keyword>
<feature type="transmembrane region" description="Helical" evidence="7">
    <location>
        <begin position="202"/>
        <end position="222"/>
    </location>
</feature>
<feature type="transmembrane region" description="Helical" evidence="7">
    <location>
        <begin position="113"/>
        <end position="138"/>
    </location>
</feature>
<evidence type="ECO:0000313" key="9">
    <source>
        <dbReference type="EMBL" id="MFD2758385.1"/>
    </source>
</evidence>
<evidence type="ECO:0000256" key="6">
    <source>
        <dbReference type="ARBA" id="ARBA00023136"/>
    </source>
</evidence>
<dbReference type="EMBL" id="JBHUNE010000006">
    <property type="protein sequence ID" value="MFD2758385.1"/>
    <property type="molecule type" value="Genomic_DNA"/>
</dbReference>
<feature type="transmembrane region" description="Helical" evidence="7">
    <location>
        <begin position="268"/>
        <end position="287"/>
    </location>
</feature>
<evidence type="ECO:0000256" key="2">
    <source>
        <dbReference type="ARBA" id="ARBA00022448"/>
    </source>
</evidence>
<dbReference type="PROSITE" id="PS50928">
    <property type="entry name" value="ABC_TM1"/>
    <property type="match status" value="1"/>
</dbReference>
<comment type="similarity">
    <text evidence="7">Belongs to the binding-protein-dependent transport system permease family.</text>
</comment>
<dbReference type="Proteomes" id="UP001597492">
    <property type="component" value="Unassembled WGS sequence"/>
</dbReference>
<evidence type="ECO:0000256" key="4">
    <source>
        <dbReference type="ARBA" id="ARBA00022692"/>
    </source>
</evidence>
<dbReference type="RefSeq" id="WP_019619403.1">
    <property type="nucleotide sequence ID" value="NZ_JBHUNE010000006.1"/>
</dbReference>
<feature type="domain" description="ABC transmembrane type-1" evidence="8">
    <location>
        <begin position="111"/>
        <end position="330"/>
    </location>
</feature>
<reference evidence="10" key="1">
    <citation type="journal article" date="2019" name="Int. J. Syst. Evol. Microbiol.">
        <title>The Global Catalogue of Microorganisms (GCM) 10K type strain sequencing project: providing services to taxonomists for standard genome sequencing and annotation.</title>
        <authorList>
            <consortium name="The Broad Institute Genomics Platform"/>
            <consortium name="The Broad Institute Genome Sequencing Center for Infectious Disease"/>
            <person name="Wu L."/>
            <person name="Ma J."/>
        </authorList>
    </citation>
    <scope>NUCLEOTIDE SEQUENCE [LARGE SCALE GENOMIC DNA]</scope>
    <source>
        <strain evidence="10">TISTR 1514</strain>
    </source>
</reference>
<comment type="subcellular location">
    <subcellularLocation>
        <location evidence="1 7">Cell membrane</location>
        <topology evidence="1 7">Multi-pass membrane protein</topology>
    </subcellularLocation>
</comment>
<evidence type="ECO:0000256" key="5">
    <source>
        <dbReference type="ARBA" id="ARBA00022989"/>
    </source>
</evidence>
<evidence type="ECO:0000256" key="7">
    <source>
        <dbReference type="RuleBase" id="RU363032"/>
    </source>
</evidence>
<keyword evidence="3" id="KW-1003">Cell membrane</keyword>
<feature type="transmembrane region" description="Helical" evidence="7">
    <location>
        <begin position="150"/>
        <end position="170"/>
    </location>
</feature>
<keyword evidence="5 7" id="KW-1133">Transmembrane helix</keyword>
<keyword evidence="4 7" id="KW-0812">Transmembrane</keyword>
<dbReference type="CDD" id="cd06261">
    <property type="entry name" value="TM_PBP2"/>
    <property type="match status" value="1"/>
</dbReference>
<protein>
    <submittedName>
        <fullName evidence="9">ABC transporter permease</fullName>
    </submittedName>
</protein>
<gene>
    <name evidence="9" type="ORF">ACFSW7_08335</name>
</gene>
<keyword evidence="2 7" id="KW-0813">Transport</keyword>
<keyword evidence="6 7" id="KW-0472">Membrane</keyword>
<dbReference type="InterPro" id="IPR035906">
    <property type="entry name" value="MetI-like_sf"/>
</dbReference>
<comment type="caution">
    <text evidence="9">The sequence shown here is derived from an EMBL/GenBank/DDBJ whole genome shotgun (WGS) entry which is preliminary data.</text>
</comment>
<proteinExistence type="inferred from homology"/>
<feature type="transmembrane region" description="Helical" evidence="7">
    <location>
        <begin position="12"/>
        <end position="33"/>
    </location>
</feature>
<name>A0ABW5UY69_9MICO</name>
<evidence type="ECO:0000256" key="3">
    <source>
        <dbReference type="ARBA" id="ARBA00022475"/>
    </source>
</evidence>
<dbReference type="Pfam" id="PF00528">
    <property type="entry name" value="BPD_transp_1"/>
    <property type="match status" value="1"/>
</dbReference>
<dbReference type="PANTHER" id="PTHR30465">
    <property type="entry name" value="INNER MEMBRANE ABC TRANSPORTER"/>
    <property type="match status" value="1"/>
</dbReference>
<dbReference type="Gene3D" id="1.10.3720.10">
    <property type="entry name" value="MetI-like"/>
    <property type="match status" value="1"/>
</dbReference>
<evidence type="ECO:0000259" key="8">
    <source>
        <dbReference type="PROSITE" id="PS50928"/>
    </source>
</evidence>
<dbReference type="PANTHER" id="PTHR30465:SF0">
    <property type="entry name" value="OLIGOPEPTIDE TRANSPORT SYSTEM PERMEASE PROTEIN APPB"/>
    <property type="match status" value="1"/>
</dbReference>
<sequence length="338" mass="37005">MALTKFIVRRFLNYAILAFIATSLAYILASSLLHPQEVMYPPNLVGGKPVPHEVQQAYFDVRNINPDVSVWQRYLTWLTDIFTKPWDEKFGVTTGTDKKALLVMPEIVSRVGISLRLIVLGTLLGVVAGVALGAWSAVKRGTFTDRTVSLLSFVVLALPTPVIILCFQGANMAMRGVTGFGFPSVNAIDPNAVPGSWDDISFQLKALVLPTLALALMGIASYSRYMKVTTLDVLGADYLRTARAKGLTKGKAMRRHGFRMALIPMGQYFAYAFAGAFTGSFFVERLFNWQGIGNWALVEMQIADINGTAAVVLYSAILTLLAATLADFIQAVLDPRIR</sequence>
<dbReference type="SUPFAM" id="SSF161098">
    <property type="entry name" value="MetI-like"/>
    <property type="match status" value="1"/>
</dbReference>
<accession>A0ABW5UY69</accession>
<evidence type="ECO:0000313" key="10">
    <source>
        <dbReference type="Proteomes" id="UP001597492"/>
    </source>
</evidence>
<feature type="transmembrane region" description="Helical" evidence="7">
    <location>
        <begin position="307"/>
        <end position="329"/>
    </location>
</feature>